<dbReference type="SUPFAM" id="SSF54928">
    <property type="entry name" value="RNA-binding domain, RBD"/>
    <property type="match status" value="1"/>
</dbReference>
<feature type="compositionally biased region" description="Basic and acidic residues" evidence="7">
    <location>
        <begin position="174"/>
        <end position="184"/>
    </location>
</feature>
<evidence type="ECO:0000313" key="9">
    <source>
        <dbReference type="EMBL" id="ANZ76423.1"/>
    </source>
</evidence>
<evidence type="ECO:0000256" key="7">
    <source>
        <dbReference type="SAM" id="MobiDB-lite"/>
    </source>
</evidence>
<sequence length="394" mass="44763">MAPKKMTKMDLGSFLEDDSFGGSWADDDVDMSAVSLTTAIPLPPPKAPIGTLKRDRVNYPIPRSGPYKAVINNLPWDINEETFAKWLDHVLSLTFDSIVELSLPMDVIHDRPKGFAFVTFNKRSELEQAVNSEGLTFNGRSIYISVASPERDESTKEFDWSNARGSAQRPSSTSREEHEFDWDNVRGSAQPAVRERRIPREPREEIDLDWGARGTAVPKGREPRESREPREPRPPRREEPELDWGARGSAVPKFTPREPREPRESREPREARELGEPREQKPFRPRKQDVEFDWSARGSAVPKAKEPREHSKASKPKKPEPELKWESLRANNAQKKEEVKPISSASTPSVPQDKKDAHRAKQSLFHVLADQSDDDGQNIQELENQAADLALNKD</sequence>
<keyword evidence="4" id="KW-0508">mRNA splicing</keyword>
<keyword evidence="3 6" id="KW-0694">RNA-binding</keyword>
<keyword evidence="5" id="KW-0539">Nucleus</keyword>
<keyword evidence="2" id="KW-0507">mRNA processing</keyword>
<dbReference type="InterPro" id="IPR000504">
    <property type="entry name" value="RRM_dom"/>
</dbReference>
<protein>
    <submittedName>
        <fullName evidence="9">BA75_03449T0</fullName>
    </submittedName>
</protein>
<dbReference type="InterPro" id="IPR012677">
    <property type="entry name" value="Nucleotide-bd_a/b_plait_sf"/>
</dbReference>
<feature type="compositionally biased region" description="Polar residues" evidence="7">
    <location>
        <begin position="163"/>
        <end position="173"/>
    </location>
</feature>
<dbReference type="PANTHER" id="PTHR48028">
    <property type="entry name" value="GLYCINE-RICH RNA-BINDING PROTEIN RZ1A"/>
    <property type="match status" value="1"/>
</dbReference>
<evidence type="ECO:0000256" key="3">
    <source>
        <dbReference type="ARBA" id="ARBA00022884"/>
    </source>
</evidence>
<dbReference type="InterPro" id="IPR035979">
    <property type="entry name" value="RBD_domain_sf"/>
</dbReference>
<feature type="compositionally biased region" description="Basic and acidic residues" evidence="7">
    <location>
        <begin position="193"/>
        <end position="205"/>
    </location>
</feature>
<evidence type="ECO:0000256" key="4">
    <source>
        <dbReference type="ARBA" id="ARBA00023187"/>
    </source>
</evidence>
<comment type="subcellular location">
    <subcellularLocation>
        <location evidence="1">Nucleus</location>
    </subcellularLocation>
</comment>
<dbReference type="SMART" id="SM00360">
    <property type="entry name" value="RRM"/>
    <property type="match status" value="1"/>
</dbReference>
<feature type="domain" description="RRM" evidence="8">
    <location>
        <begin position="67"/>
        <end position="149"/>
    </location>
</feature>
<dbReference type="AlphaFoldDB" id="A0A1B2JEK6"/>
<organism evidence="9 10">
    <name type="scientific">Komagataella pastoris</name>
    <name type="common">Yeast</name>
    <name type="synonym">Pichia pastoris</name>
    <dbReference type="NCBI Taxonomy" id="4922"/>
    <lineage>
        <taxon>Eukaryota</taxon>
        <taxon>Fungi</taxon>
        <taxon>Dikarya</taxon>
        <taxon>Ascomycota</taxon>
        <taxon>Saccharomycotina</taxon>
        <taxon>Pichiomycetes</taxon>
        <taxon>Pichiales</taxon>
        <taxon>Pichiaceae</taxon>
        <taxon>Komagataella</taxon>
    </lineage>
</organism>
<dbReference type="EMBL" id="CP014586">
    <property type="protein sequence ID" value="ANZ76423.1"/>
    <property type="molecule type" value="Genomic_DNA"/>
</dbReference>
<accession>A0A1B2JEK6</accession>
<feature type="compositionally biased region" description="Basic and acidic residues" evidence="7">
    <location>
        <begin position="219"/>
        <end position="239"/>
    </location>
</feature>
<dbReference type="GO" id="GO:0005634">
    <property type="term" value="C:nucleus"/>
    <property type="evidence" value="ECO:0007669"/>
    <property type="project" value="UniProtKB-SubCell"/>
</dbReference>
<feature type="compositionally biased region" description="Basic and acidic residues" evidence="7">
    <location>
        <begin position="303"/>
        <end position="327"/>
    </location>
</feature>
<evidence type="ECO:0000256" key="6">
    <source>
        <dbReference type="PROSITE-ProRule" id="PRU00176"/>
    </source>
</evidence>
<dbReference type="InterPro" id="IPR051106">
    <property type="entry name" value="RNA-bind/splicing_reg"/>
</dbReference>
<dbReference type="GO" id="GO:0006397">
    <property type="term" value="P:mRNA processing"/>
    <property type="evidence" value="ECO:0007669"/>
    <property type="project" value="UniProtKB-KW"/>
</dbReference>
<dbReference type="GO" id="GO:0003723">
    <property type="term" value="F:RNA binding"/>
    <property type="evidence" value="ECO:0007669"/>
    <property type="project" value="UniProtKB-UniRule"/>
</dbReference>
<dbReference type="Gene3D" id="3.30.70.330">
    <property type="match status" value="1"/>
</dbReference>
<feature type="compositionally biased region" description="Basic and acidic residues" evidence="7">
    <location>
        <begin position="255"/>
        <end position="290"/>
    </location>
</feature>
<feature type="region of interest" description="Disordered" evidence="7">
    <location>
        <begin position="154"/>
        <end position="394"/>
    </location>
</feature>
<dbReference type="PROSITE" id="PS50102">
    <property type="entry name" value="RRM"/>
    <property type="match status" value="1"/>
</dbReference>
<reference evidence="9 10" key="1">
    <citation type="submission" date="2016-02" db="EMBL/GenBank/DDBJ databases">
        <title>Comparative genomic and transcriptomic foundation for Pichia pastoris.</title>
        <authorList>
            <person name="Love K.R."/>
            <person name="Shah K.A."/>
            <person name="Whittaker C.A."/>
            <person name="Wu J."/>
            <person name="Bartlett M.C."/>
            <person name="Ma D."/>
            <person name="Leeson R.L."/>
            <person name="Priest M."/>
            <person name="Young S.K."/>
            <person name="Love J.C."/>
        </authorList>
    </citation>
    <scope>NUCLEOTIDE SEQUENCE [LARGE SCALE GENOMIC DNA]</scope>
    <source>
        <strain evidence="9 10">ATCC 28485</strain>
    </source>
</reference>
<dbReference type="PANTHER" id="PTHR48028:SF4">
    <property type="entry name" value="SC35-LIKE SPLICING FACTOR"/>
    <property type="match status" value="1"/>
</dbReference>
<evidence type="ECO:0000259" key="8">
    <source>
        <dbReference type="PROSITE" id="PS50102"/>
    </source>
</evidence>
<evidence type="ECO:0000256" key="1">
    <source>
        <dbReference type="ARBA" id="ARBA00004123"/>
    </source>
</evidence>
<dbReference type="Proteomes" id="UP000094565">
    <property type="component" value="Chromosome 3"/>
</dbReference>
<proteinExistence type="predicted"/>
<dbReference type="OrthoDB" id="48651at2759"/>
<name>A0A1B2JEK6_PICPA</name>
<evidence type="ECO:0000313" key="10">
    <source>
        <dbReference type="Proteomes" id="UP000094565"/>
    </source>
</evidence>
<dbReference type="Pfam" id="PF00076">
    <property type="entry name" value="RRM_1"/>
    <property type="match status" value="1"/>
</dbReference>
<dbReference type="GO" id="GO:0008380">
    <property type="term" value="P:RNA splicing"/>
    <property type="evidence" value="ECO:0007669"/>
    <property type="project" value="UniProtKB-KW"/>
</dbReference>
<evidence type="ECO:0000256" key="5">
    <source>
        <dbReference type="ARBA" id="ARBA00023242"/>
    </source>
</evidence>
<gene>
    <name evidence="9" type="primary">TIF3</name>
    <name evidence="9" type="ORF">ATY40_BA7503449</name>
</gene>
<evidence type="ECO:0000256" key="2">
    <source>
        <dbReference type="ARBA" id="ARBA00022664"/>
    </source>
</evidence>
<keyword evidence="10" id="KW-1185">Reference proteome</keyword>